<gene>
    <name evidence="2" type="ORF">KDH_26250</name>
</gene>
<evidence type="ECO:0000313" key="2">
    <source>
        <dbReference type="EMBL" id="GLV55781.1"/>
    </source>
</evidence>
<evidence type="ECO:0000313" key="3">
    <source>
        <dbReference type="Proteomes" id="UP001344906"/>
    </source>
</evidence>
<comment type="caution">
    <text evidence="2">The sequence shown here is derived from an EMBL/GenBank/DDBJ whole genome shotgun (WGS) entry which is preliminary data.</text>
</comment>
<dbReference type="InterPro" id="IPR029058">
    <property type="entry name" value="AB_hydrolase_fold"/>
</dbReference>
<evidence type="ECO:0000259" key="1">
    <source>
        <dbReference type="Pfam" id="PF00561"/>
    </source>
</evidence>
<dbReference type="Gene3D" id="3.40.50.1820">
    <property type="entry name" value="alpha/beta hydrolase"/>
    <property type="match status" value="1"/>
</dbReference>
<dbReference type="InterPro" id="IPR000073">
    <property type="entry name" value="AB_hydrolase_1"/>
</dbReference>
<reference evidence="2 3" key="1">
    <citation type="submission" date="2023-02" db="EMBL/GenBank/DDBJ databases">
        <title>Dictyobacter halimunensis sp. nov., a new member of the class Ktedonobacteria from forest soil in a geothermal area.</title>
        <authorList>
            <person name="Rachmania M.K."/>
            <person name="Ningsih F."/>
            <person name="Sakai Y."/>
            <person name="Yabe S."/>
            <person name="Yokota A."/>
            <person name="Sjamsuridzal W."/>
        </authorList>
    </citation>
    <scope>NUCLEOTIDE SEQUENCE [LARGE SCALE GENOMIC DNA]</scope>
    <source>
        <strain evidence="2 3">S3.2.2.5</strain>
    </source>
</reference>
<accession>A0ABQ6FTJ2</accession>
<name>A0ABQ6FTJ2_9CHLR</name>
<proteinExistence type="predicted"/>
<feature type="domain" description="AB hydrolase-1" evidence="1">
    <location>
        <begin position="32"/>
        <end position="140"/>
    </location>
</feature>
<keyword evidence="2" id="KW-0378">Hydrolase</keyword>
<dbReference type="PRINTS" id="PR00111">
    <property type="entry name" value="ABHYDROLASE"/>
</dbReference>
<dbReference type="GO" id="GO:0016787">
    <property type="term" value="F:hydrolase activity"/>
    <property type="evidence" value="ECO:0007669"/>
    <property type="project" value="UniProtKB-KW"/>
</dbReference>
<dbReference type="PANTHER" id="PTHR43689:SF8">
    <property type="entry name" value="ALPHA_BETA-HYDROLASES SUPERFAMILY PROTEIN"/>
    <property type="match status" value="1"/>
</dbReference>
<protein>
    <submittedName>
        <fullName evidence="2">Alpha/beta hydrolase</fullName>
    </submittedName>
</protein>
<dbReference type="RefSeq" id="WP_338250443.1">
    <property type="nucleotide sequence ID" value="NZ_BSRI01000001.1"/>
</dbReference>
<sequence length="355" mass="38709">MTTNLIIPGIAQHTVKTDRLTVAYLETGTGPNPIVLVHGNCSSSLFFQDFMLELAATNRYTIYAPDMRGYGDSEVLPLDATRGIQDFSDDLDAFVRALKLPPFHLLGWSLGGNVAMQYAIDYPGTLRSLTLEAPGSPFGFGGTKEADGIPVWPDYAGSGGGTANPGFVQRLQQADRGSDDVSPRTTMNTFYFKPPFRVAPEREEIFVSSINSTRVTPGNYPGDFTPSPHWPNMAPGTQGVNNALSPKYLHQDNFAQCQVKPAVLWLHGADDQIVSDTSFFDIGFLGQIGAVPGWPGAELYPPQPMKTQVRTVLDRYSANGGHYREVALPDCGHSPHIEKQAEVINIFTAFVDEHS</sequence>
<keyword evidence="3" id="KW-1185">Reference proteome</keyword>
<organism evidence="2 3">
    <name type="scientific">Dictyobacter halimunensis</name>
    <dbReference type="NCBI Taxonomy" id="3026934"/>
    <lineage>
        <taxon>Bacteria</taxon>
        <taxon>Bacillati</taxon>
        <taxon>Chloroflexota</taxon>
        <taxon>Ktedonobacteria</taxon>
        <taxon>Ktedonobacterales</taxon>
        <taxon>Dictyobacteraceae</taxon>
        <taxon>Dictyobacter</taxon>
    </lineage>
</organism>
<dbReference type="PANTHER" id="PTHR43689">
    <property type="entry name" value="HYDROLASE"/>
    <property type="match status" value="1"/>
</dbReference>
<dbReference type="EMBL" id="BSRI01000001">
    <property type="protein sequence ID" value="GLV55781.1"/>
    <property type="molecule type" value="Genomic_DNA"/>
</dbReference>
<dbReference type="Proteomes" id="UP001344906">
    <property type="component" value="Unassembled WGS sequence"/>
</dbReference>
<dbReference type="Pfam" id="PF00561">
    <property type="entry name" value="Abhydrolase_1"/>
    <property type="match status" value="1"/>
</dbReference>
<dbReference type="SUPFAM" id="SSF53474">
    <property type="entry name" value="alpha/beta-Hydrolases"/>
    <property type="match status" value="1"/>
</dbReference>